<dbReference type="PANTHER" id="PTHR30069:SF53">
    <property type="entry name" value="COLICIN I RECEPTOR-RELATED"/>
    <property type="match status" value="1"/>
</dbReference>
<dbReference type="GO" id="GO:0015344">
    <property type="term" value="F:siderophore uptake transmembrane transporter activity"/>
    <property type="evidence" value="ECO:0007669"/>
    <property type="project" value="TreeGrafter"/>
</dbReference>
<dbReference type="InterPro" id="IPR039426">
    <property type="entry name" value="TonB-dep_rcpt-like"/>
</dbReference>
<keyword evidence="5 13" id="KW-0732">Signal</keyword>
<dbReference type="InterPro" id="IPR010917">
    <property type="entry name" value="TonB_rcpt_CS"/>
</dbReference>
<evidence type="ECO:0000256" key="7">
    <source>
        <dbReference type="ARBA" id="ARBA00023077"/>
    </source>
</evidence>
<feature type="signal peptide" evidence="13">
    <location>
        <begin position="1"/>
        <end position="19"/>
    </location>
</feature>
<keyword evidence="16" id="KW-0675">Receptor</keyword>
<keyword evidence="6" id="KW-0406">Ion transport</keyword>
<dbReference type="SUPFAM" id="SSF56935">
    <property type="entry name" value="Porins"/>
    <property type="match status" value="1"/>
</dbReference>
<dbReference type="AlphaFoldDB" id="A0A1N7LG85"/>
<dbReference type="InterPro" id="IPR000531">
    <property type="entry name" value="Beta-barrel_TonB"/>
</dbReference>
<dbReference type="Proteomes" id="UP000185999">
    <property type="component" value="Unassembled WGS sequence"/>
</dbReference>
<accession>A0A1N7LG85</accession>
<feature type="domain" description="TonB-dependent receptor plug" evidence="15">
    <location>
        <begin position="38"/>
        <end position="146"/>
    </location>
</feature>
<dbReference type="Gene3D" id="2.40.170.20">
    <property type="entry name" value="TonB-dependent receptor, beta-barrel domain"/>
    <property type="match status" value="1"/>
</dbReference>
<dbReference type="InterPro" id="IPR036942">
    <property type="entry name" value="Beta-barrel_TonB_sf"/>
</dbReference>
<evidence type="ECO:0000313" key="16">
    <source>
        <dbReference type="EMBL" id="SIS72786.1"/>
    </source>
</evidence>
<dbReference type="Pfam" id="PF00593">
    <property type="entry name" value="TonB_dep_Rec_b-barrel"/>
    <property type="match status" value="1"/>
</dbReference>
<dbReference type="OrthoDB" id="9764669at2"/>
<dbReference type="PROSITE" id="PS52016">
    <property type="entry name" value="TONB_DEPENDENT_REC_3"/>
    <property type="match status" value="1"/>
</dbReference>
<sequence>MKKTLPLIIAAMIAAQAQAETPTLLDTVVIAAKAPVTAKDFAGSVNIVTSEDIQLSGANNLLEAIEGLPGVSASSVGGGRNGISMRGMETNHTLILVDGRRVSDTDTNVPFSDYQFNWVPVQMIQRIEVIRGPMSNLYGSSALGGVINIVTKKSAEKWSTSVTAEGRSTSSGEGGDEQAVVITAAGPLGEIADFAFSLEQREEDAFRQNFGGGNSSAAQEGKEMTNLTAGLGIDVGQDSHVNLSLITGQEERKSYPDTLYYDIERYQAAVDFDTKIGGFDVKTHVYRSDSKSRYVASNYFHNLTEDVVSVDVTGELAGGHQLIAGAEYSFEAYEKDYVASVNNDFADDFQAWSLFAQDAIALRDDLTLTIGGRYDDHERFGSEFSPKVYLAWDVSDGLRLKAGYGEGFKAPAVREASDAYSFTYGYPTGPGMFRMNTFLGSSDLEPETNKSIELGAVYSQDALIAGVTVFRNAVDNLIEAQQVSSVTGGGITTVTSRYENVEKALITGVETELEYSFANGLGVGFNYTFLDHEDENSGNWLTHRSRHEAALKLTQHLAAIDTNSQLAIRYVGKQFTDAANTDESPGHTVVDVTFRKEFNHYLTARAGIYNLFDELAAENDDNGSHAEVGRQFGLSFTGTF</sequence>
<dbReference type="Pfam" id="PF07715">
    <property type="entry name" value="Plug"/>
    <property type="match status" value="1"/>
</dbReference>
<keyword evidence="9 10" id="KW-0998">Cell outer membrane</keyword>
<evidence type="ECO:0000256" key="12">
    <source>
        <dbReference type="RuleBase" id="RU003357"/>
    </source>
</evidence>
<keyword evidence="3 10" id="KW-1134">Transmembrane beta strand</keyword>
<evidence type="ECO:0000256" key="8">
    <source>
        <dbReference type="ARBA" id="ARBA00023136"/>
    </source>
</evidence>
<gene>
    <name evidence="16" type="ORF">SAMN05421760_1044</name>
</gene>
<evidence type="ECO:0000256" key="4">
    <source>
        <dbReference type="ARBA" id="ARBA00022692"/>
    </source>
</evidence>
<name>A0A1N7LG85_9GAMM</name>
<dbReference type="Gene3D" id="2.170.130.10">
    <property type="entry name" value="TonB-dependent receptor, plug domain"/>
    <property type="match status" value="1"/>
</dbReference>
<evidence type="ECO:0000256" key="9">
    <source>
        <dbReference type="ARBA" id="ARBA00023237"/>
    </source>
</evidence>
<feature type="chain" id="PRO_5009943320" evidence="13">
    <location>
        <begin position="20"/>
        <end position="640"/>
    </location>
</feature>
<dbReference type="GO" id="GO:0009279">
    <property type="term" value="C:cell outer membrane"/>
    <property type="evidence" value="ECO:0007669"/>
    <property type="project" value="UniProtKB-SubCell"/>
</dbReference>
<evidence type="ECO:0000256" key="3">
    <source>
        <dbReference type="ARBA" id="ARBA00022452"/>
    </source>
</evidence>
<comment type="subcellular location">
    <subcellularLocation>
        <location evidence="1 10">Cell outer membrane</location>
        <topology evidence="1 10">Multi-pass membrane protein</topology>
    </subcellularLocation>
</comment>
<evidence type="ECO:0000256" key="10">
    <source>
        <dbReference type="PROSITE-ProRule" id="PRU01360"/>
    </source>
</evidence>
<keyword evidence="2 10" id="KW-0813">Transport</keyword>
<evidence type="ECO:0000256" key="6">
    <source>
        <dbReference type="ARBA" id="ARBA00023065"/>
    </source>
</evidence>
<evidence type="ECO:0000313" key="17">
    <source>
        <dbReference type="Proteomes" id="UP000185999"/>
    </source>
</evidence>
<evidence type="ECO:0000256" key="5">
    <source>
        <dbReference type="ARBA" id="ARBA00022729"/>
    </source>
</evidence>
<dbReference type="PROSITE" id="PS01156">
    <property type="entry name" value="TONB_DEPENDENT_REC_2"/>
    <property type="match status" value="1"/>
</dbReference>
<evidence type="ECO:0000256" key="1">
    <source>
        <dbReference type="ARBA" id="ARBA00004571"/>
    </source>
</evidence>
<evidence type="ECO:0000259" key="15">
    <source>
        <dbReference type="Pfam" id="PF07715"/>
    </source>
</evidence>
<evidence type="ECO:0000256" key="11">
    <source>
        <dbReference type="PROSITE-ProRule" id="PRU10144"/>
    </source>
</evidence>
<protein>
    <submittedName>
        <fullName evidence="16">Outer membrane receptor for ferrienterochelin and colicins</fullName>
    </submittedName>
</protein>
<dbReference type="EMBL" id="FTOE01000004">
    <property type="protein sequence ID" value="SIS72786.1"/>
    <property type="molecule type" value="Genomic_DNA"/>
</dbReference>
<comment type="similarity">
    <text evidence="10 12">Belongs to the TonB-dependent receptor family.</text>
</comment>
<dbReference type="RefSeq" id="WP_054341665.1">
    <property type="nucleotide sequence ID" value="NZ_FTOE01000004.1"/>
</dbReference>
<feature type="short sequence motif" description="TonB C-terminal box" evidence="11">
    <location>
        <begin position="623"/>
        <end position="640"/>
    </location>
</feature>
<dbReference type="InterPro" id="IPR037066">
    <property type="entry name" value="Plug_dom_sf"/>
</dbReference>
<keyword evidence="8 10" id="KW-0472">Membrane</keyword>
<dbReference type="PANTHER" id="PTHR30069">
    <property type="entry name" value="TONB-DEPENDENT OUTER MEMBRANE RECEPTOR"/>
    <property type="match status" value="1"/>
</dbReference>
<keyword evidence="4 10" id="KW-0812">Transmembrane</keyword>
<evidence type="ECO:0000256" key="2">
    <source>
        <dbReference type="ARBA" id="ARBA00022448"/>
    </source>
</evidence>
<evidence type="ECO:0000259" key="14">
    <source>
        <dbReference type="Pfam" id="PF00593"/>
    </source>
</evidence>
<reference evidence="17" key="1">
    <citation type="submission" date="2017-01" db="EMBL/GenBank/DDBJ databases">
        <authorList>
            <person name="Varghese N."/>
            <person name="Submissions S."/>
        </authorList>
    </citation>
    <scope>NUCLEOTIDE SEQUENCE [LARGE SCALE GENOMIC DNA]</scope>
    <source>
        <strain evidence="17">DSM 22306</strain>
    </source>
</reference>
<dbReference type="InterPro" id="IPR012910">
    <property type="entry name" value="Plug_dom"/>
</dbReference>
<keyword evidence="7 12" id="KW-0798">TonB box</keyword>
<dbReference type="CDD" id="cd01347">
    <property type="entry name" value="ligand_gated_channel"/>
    <property type="match status" value="1"/>
</dbReference>
<dbReference type="GO" id="GO:0044718">
    <property type="term" value="P:siderophore transmembrane transport"/>
    <property type="evidence" value="ECO:0007669"/>
    <property type="project" value="TreeGrafter"/>
</dbReference>
<dbReference type="STRING" id="619304.SAMN05421760_1044"/>
<feature type="domain" description="TonB-dependent receptor-like beta-barrel" evidence="14">
    <location>
        <begin position="253"/>
        <end position="611"/>
    </location>
</feature>
<keyword evidence="17" id="KW-1185">Reference proteome</keyword>
<organism evidence="16 17">
    <name type="scientific">Neptunomonas antarctica</name>
    <dbReference type="NCBI Taxonomy" id="619304"/>
    <lineage>
        <taxon>Bacteria</taxon>
        <taxon>Pseudomonadati</taxon>
        <taxon>Pseudomonadota</taxon>
        <taxon>Gammaproteobacteria</taxon>
        <taxon>Oceanospirillales</taxon>
        <taxon>Oceanospirillaceae</taxon>
        <taxon>Neptunomonas</taxon>
    </lineage>
</organism>
<evidence type="ECO:0000256" key="13">
    <source>
        <dbReference type="SAM" id="SignalP"/>
    </source>
</evidence>
<proteinExistence type="inferred from homology"/>